<evidence type="ECO:0000256" key="1">
    <source>
        <dbReference type="SAM" id="MobiDB-lite"/>
    </source>
</evidence>
<gene>
    <name evidence="3" type="ORF">GCK32_004691</name>
</gene>
<evidence type="ECO:0000256" key="2">
    <source>
        <dbReference type="SAM" id="Phobius"/>
    </source>
</evidence>
<keyword evidence="2" id="KW-0472">Membrane</keyword>
<feature type="transmembrane region" description="Helical" evidence="2">
    <location>
        <begin position="116"/>
        <end position="141"/>
    </location>
</feature>
<evidence type="ECO:0000313" key="3">
    <source>
        <dbReference type="EMBL" id="KAK5976206.1"/>
    </source>
</evidence>
<dbReference type="Proteomes" id="UP001331761">
    <property type="component" value="Unassembled WGS sequence"/>
</dbReference>
<comment type="caution">
    <text evidence="3">The sequence shown here is derived from an EMBL/GenBank/DDBJ whole genome shotgun (WGS) entry which is preliminary data.</text>
</comment>
<protein>
    <submittedName>
        <fullName evidence="3">Uncharacterized protein</fullName>
    </submittedName>
</protein>
<accession>A0AAN8FAR4</accession>
<proteinExistence type="predicted"/>
<organism evidence="3 4">
    <name type="scientific">Trichostrongylus colubriformis</name>
    <name type="common">Black scour worm</name>
    <dbReference type="NCBI Taxonomy" id="6319"/>
    <lineage>
        <taxon>Eukaryota</taxon>
        <taxon>Metazoa</taxon>
        <taxon>Ecdysozoa</taxon>
        <taxon>Nematoda</taxon>
        <taxon>Chromadorea</taxon>
        <taxon>Rhabditida</taxon>
        <taxon>Rhabditina</taxon>
        <taxon>Rhabditomorpha</taxon>
        <taxon>Strongyloidea</taxon>
        <taxon>Trichostrongylidae</taxon>
        <taxon>Trichostrongylus</taxon>
    </lineage>
</organism>
<dbReference type="AlphaFoldDB" id="A0AAN8FAR4"/>
<sequence length="227" mass="25159">MTAVAAVSNQFFFPLYPGSPSTQPLPRPTLNTGLMLHHYAYFLVLLTFLPSTTAKVTCPVTSKGHVLECAYACCPSFEGADQGYYCCGPDDAERTDSGHTRAERFVAYGGTFQIDYTLLIIGLIVSIILSILLSFFCCLLCNGCWLHRRRNPHLYETVNESGWYPICCGFGIPMGTVVFSTHPPQYRDDSEMYHGSSTSSLPSSKQRVRFNPDGTPRGVLKNGHDNY</sequence>
<feature type="compositionally biased region" description="Polar residues" evidence="1">
    <location>
        <begin position="195"/>
        <end position="205"/>
    </location>
</feature>
<evidence type="ECO:0000313" key="4">
    <source>
        <dbReference type="Proteomes" id="UP001331761"/>
    </source>
</evidence>
<reference evidence="3 4" key="1">
    <citation type="submission" date="2019-10" db="EMBL/GenBank/DDBJ databases">
        <title>Assembly and Annotation for the nematode Trichostrongylus colubriformis.</title>
        <authorList>
            <person name="Martin J."/>
        </authorList>
    </citation>
    <scope>NUCLEOTIDE SEQUENCE [LARGE SCALE GENOMIC DNA]</scope>
    <source>
        <strain evidence="3">G859</strain>
        <tissue evidence="3">Whole worm</tissue>
    </source>
</reference>
<keyword evidence="2" id="KW-0812">Transmembrane</keyword>
<keyword evidence="4" id="KW-1185">Reference proteome</keyword>
<dbReference type="EMBL" id="WIXE01012123">
    <property type="protein sequence ID" value="KAK5976206.1"/>
    <property type="molecule type" value="Genomic_DNA"/>
</dbReference>
<feature type="region of interest" description="Disordered" evidence="1">
    <location>
        <begin position="191"/>
        <end position="227"/>
    </location>
</feature>
<name>A0AAN8FAR4_TRICO</name>
<keyword evidence="2" id="KW-1133">Transmembrane helix</keyword>